<dbReference type="PANTHER" id="PTHR34117">
    <property type="entry name" value="STYLE CELL-CYCLE INHIBITOR 1"/>
    <property type="match status" value="1"/>
</dbReference>
<dbReference type="EMBL" id="CP138586">
    <property type="protein sequence ID" value="WPH02032.1"/>
    <property type="molecule type" value="Genomic_DNA"/>
</dbReference>
<dbReference type="AlphaFoldDB" id="A0AAQ3M6X5"/>
<evidence type="ECO:0000256" key="1">
    <source>
        <dbReference type="SAM" id="MobiDB-lite"/>
    </source>
</evidence>
<dbReference type="InterPro" id="IPR044688">
    <property type="entry name" value="SCI-1-like"/>
</dbReference>
<dbReference type="PANTHER" id="PTHR34117:SF1">
    <property type="entry name" value="STYLE CELL-CYCLE INHIBITOR 1"/>
    <property type="match status" value="1"/>
</dbReference>
<name>A0AAQ3M6X5_9PEZI</name>
<proteinExistence type="predicted"/>
<accession>A0AAQ3M6X5</accession>
<keyword evidence="3" id="KW-1185">Reference proteome</keyword>
<feature type="compositionally biased region" description="Acidic residues" evidence="1">
    <location>
        <begin position="164"/>
        <end position="176"/>
    </location>
</feature>
<protein>
    <recommendedName>
        <fullName evidence="4">RNA helicase HEL117</fullName>
    </recommendedName>
</protein>
<gene>
    <name evidence="2" type="ORF">R9X50_00488700</name>
</gene>
<evidence type="ECO:0000313" key="2">
    <source>
        <dbReference type="EMBL" id="WPH02032.1"/>
    </source>
</evidence>
<evidence type="ECO:0000313" key="3">
    <source>
        <dbReference type="Proteomes" id="UP001303373"/>
    </source>
</evidence>
<evidence type="ECO:0008006" key="4">
    <source>
        <dbReference type="Google" id="ProtNLM"/>
    </source>
</evidence>
<dbReference type="Proteomes" id="UP001303373">
    <property type="component" value="Chromosome 7"/>
</dbReference>
<reference evidence="2 3" key="1">
    <citation type="submission" date="2023-11" db="EMBL/GenBank/DDBJ databases">
        <title>An acidophilic fungus is an integral part of prey digestion in a carnivorous sundew plant.</title>
        <authorList>
            <person name="Tsai I.J."/>
        </authorList>
    </citation>
    <scope>NUCLEOTIDE SEQUENCE [LARGE SCALE GENOMIC DNA]</scope>
    <source>
        <strain evidence="2">169a</strain>
    </source>
</reference>
<feature type="compositionally biased region" description="Basic residues" evidence="1">
    <location>
        <begin position="27"/>
        <end position="50"/>
    </location>
</feature>
<feature type="compositionally biased region" description="Basic and acidic residues" evidence="1">
    <location>
        <begin position="1"/>
        <end position="13"/>
    </location>
</feature>
<feature type="region of interest" description="Disordered" evidence="1">
    <location>
        <begin position="143"/>
        <end position="288"/>
    </location>
</feature>
<organism evidence="2 3">
    <name type="scientific">Acrodontium crateriforme</name>
    <dbReference type="NCBI Taxonomy" id="150365"/>
    <lineage>
        <taxon>Eukaryota</taxon>
        <taxon>Fungi</taxon>
        <taxon>Dikarya</taxon>
        <taxon>Ascomycota</taxon>
        <taxon>Pezizomycotina</taxon>
        <taxon>Dothideomycetes</taxon>
        <taxon>Dothideomycetidae</taxon>
        <taxon>Mycosphaerellales</taxon>
        <taxon>Teratosphaeriaceae</taxon>
        <taxon>Acrodontium</taxon>
    </lineage>
</organism>
<sequence>MDDKRYRPSDSLRKRSRSPQDGNGSHVVKRHRSRSPRRESHRHHHHHHSRSEHAAPKTLPFKSNPLDKHDFTVYKGLFAEYLDLQKQIDIDDLNETEVKGRWKSFLGKWNRGELAEGWYDPDLKGRADERFLSHENAMYGRLGISERSTVEKSVQRHNGNAGTDDQDEDEGDDDDGYGPALPDTFSSDGRRVGPTIPNLQDLQHRRELATEDRSARLADGRIERKEERQAQRERLDELVPRAEPGSRERQLEKKRETAAANRSFREAKSPGAEEVGEKDLMGGDDGVEGYKKMLKEKERAKSERELRREEVFRAKAAEREERMKGFRAKEEKTMEMLKSLAKQRFG</sequence>
<feature type="compositionally biased region" description="Basic and acidic residues" evidence="1">
    <location>
        <begin position="202"/>
        <end position="268"/>
    </location>
</feature>
<feature type="region of interest" description="Disordered" evidence="1">
    <location>
        <begin position="1"/>
        <end position="63"/>
    </location>
</feature>